<comment type="caution">
    <text evidence="4">The sequence shown here is derived from an EMBL/GenBank/DDBJ whole genome shotgun (WGS) entry which is preliminary data.</text>
</comment>
<proteinExistence type="inferred from homology"/>
<dbReference type="Gene3D" id="3.90.180.10">
    <property type="entry name" value="Medium-chain alcohol dehydrogenases, catalytic domain"/>
    <property type="match status" value="1"/>
</dbReference>
<dbReference type="GO" id="GO:0016628">
    <property type="term" value="F:oxidoreductase activity, acting on the CH-CH group of donors, NAD or NADP as acceptor"/>
    <property type="evidence" value="ECO:0007669"/>
    <property type="project" value="InterPro"/>
</dbReference>
<dbReference type="Gene3D" id="3.40.50.720">
    <property type="entry name" value="NAD(P)-binding Rossmann-like Domain"/>
    <property type="match status" value="1"/>
</dbReference>
<evidence type="ECO:0000259" key="3">
    <source>
        <dbReference type="SMART" id="SM00829"/>
    </source>
</evidence>
<dbReference type="AlphaFoldDB" id="A0A8H7VLJ3"/>
<dbReference type="InterPro" id="IPR013149">
    <property type="entry name" value="ADH-like_C"/>
</dbReference>
<dbReference type="InterPro" id="IPR011032">
    <property type="entry name" value="GroES-like_sf"/>
</dbReference>
<evidence type="ECO:0000256" key="2">
    <source>
        <dbReference type="ARBA" id="ARBA00023002"/>
    </source>
</evidence>
<keyword evidence="5" id="KW-1185">Reference proteome</keyword>
<dbReference type="SUPFAM" id="SSF51735">
    <property type="entry name" value="NAD(P)-binding Rossmann-fold domains"/>
    <property type="match status" value="1"/>
</dbReference>
<dbReference type="Pfam" id="PF00107">
    <property type="entry name" value="ADH_zinc_N"/>
    <property type="match status" value="1"/>
</dbReference>
<dbReference type="EMBL" id="JAEPRB010000010">
    <property type="protein sequence ID" value="KAG2227136.1"/>
    <property type="molecule type" value="Genomic_DNA"/>
</dbReference>
<dbReference type="InterPro" id="IPR020843">
    <property type="entry name" value="ER"/>
</dbReference>
<dbReference type="GO" id="GO:0005975">
    <property type="term" value="P:carbohydrate metabolic process"/>
    <property type="evidence" value="ECO:0007669"/>
    <property type="project" value="InterPro"/>
</dbReference>
<keyword evidence="2" id="KW-0560">Oxidoreductase</keyword>
<organism evidence="4 5">
    <name type="scientific">Circinella minor</name>
    <dbReference type="NCBI Taxonomy" id="1195481"/>
    <lineage>
        <taxon>Eukaryota</taxon>
        <taxon>Fungi</taxon>
        <taxon>Fungi incertae sedis</taxon>
        <taxon>Mucoromycota</taxon>
        <taxon>Mucoromycotina</taxon>
        <taxon>Mucoromycetes</taxon>
        <taxon>Mucorales</taxon>
        <taxon>Lichtheimiaceae</taxon>
        <taxon>Circinella</taxon>
    </lineage>
</organism>
<gene>
    <name evidence="4" type="ORF">INT45_003866</name>
</gene>
<dbReference type="Proteomes" id="UP000646827">
    <property type="component" value="Unassembled WGS sequence"/>
</dbReference>
<dbReference type="FunFam" id="3.40.50.720:FF:000121">
    <property type="entry name" value="Prostaglandin reductase 2"/>
    <property type="match status" value="1"/>
</dbReference>
<protein>
    <recommendedName>
        <fullName evidence="3">Enoyl reductase (ER) domain-containing protein</fullName>
    </recommendedName>
</protein>
<dbReference type="SUPFAM" id="SSF50129">
    <property type="entry name" value="GroES-like"/>
    <property type="match status" value="1"/>
</dbReference>
<dbReference type="OrthoDB" id="809632at2759"/>
<dbReference type="CDD" id="cd05288">
    <property type="entry name" value="PGDH"/>
    <property type="match status" value="1"/>
</dbReference>
<evidence type="ECO:0000313" key="4">
    <source>
        <dbReference type="EMBL" id="KAG2227136.1"/>
    </source>
</evidence>
<dbReference type="PANTHER" id="PTHR43205:SF7">
    <property type="entry name" value="PROSTAGLANDIN REDUCTASE 1"/>
    <property type="match status" value="1"/>
</dbReference>
<reference evidence="4 5" key="1">
    <citation type="submission" date="2020-12" db="EMBL/GenBank/DDBJ databases">
        <title>Metabolic potential, ecology and presence of endohyphal bacteria is reflected in genomic diversity of Mucoromycotina.</title>
        <authorList>
            <person name="Muszewska A."/>
            <person name="Okrasinska A."/>
            <person name="Steczkiewicz K."/>
            <person name="Drgas O."/>
            <person name="Orlowska M."/>
            <person name="Perlinska-Lenart U."/>
            <person name="Aleksandrzak-Piekarczyk T."/>
            <person name="Szatraj K."/>
            <person name="Zielenkiewicz U."/>
            <person name="Pilsyk S."/>
            <person name="Malc E."/>
            <person name="Mieczkowski P."/>
            <person name="Kruszewska J.S."/>
            <person name="Biernat P."/>
            <person name="Pawlowska J."/>
        </authorList>
    </citation>
    <scope>NUCLEOTIDE SEQUENCE [LARGE SCALE GENOMIC DNA]</scope>
    <source>
        <strain evidence="4 5">CBS 142.35</strain>
    </source>
</reference>
<feature type="domain" description="Enoyl reductase (ER)" evidence="3">
    <location>
        <begin position="21"/>
        <end position="341"/>
    </location>
</feature>
<comment type="similarity">
    <text evidence="1">Belongs to the glycosyl hydrolase 3 family.</text>
</comment>
<evidence type="ECO:0000313" key="5">
    <source>
        <dbReference type="Proteomes" id="UP000646827"/>
    </source>
</evidence>
<dbReference type="InterPro" id="IPR019800">
    <property type="entry name" value="Glyco_hydro_3_AS"/>
</dbReference>
<accession>A0A8H7VLJ3</accession>
<dbReference type="GO" id="GO:0004553">
    <property type="term" value="F:hydrolase activity, hydrolyzing O-glycosyl compounds"/>
    <property type="evidence" value="ECO:0007669"/>
    <property type="project" value="InterPro"/>
</dbReference>
<evidence type="ECO:0000256" key="1">
    <source>
        <dbReference type="ARBA" id="ARBA00005336"/>
    </source>
</evidence>
<dbReference type="PROSITE" id="PS00775">
    <property type="entry name" value="GLYCOSYL_HYDROL_F3"/>
    <property type="match status" value="1"/>
</dbReference>
<sequence>MVKNTQVIFKKVPTSYLPVAGEHITTQDTEFDLDTQLSNGQFIIKQLVLSVDSYMRGRMRDPSVKSYNSAFEIGKPLLCGTMSSVIKSNNPQFKVGDLVYSSGGKFEEYSLVDDDTADDYKIRNEPKETGLPPSYYLGLLGMPGLTAYVGLIKFGQPKKDETLYVSAAASCVGQLAGQLGKTFGMNVIGSAGSDEKVEFLKEFGFDNAFNYKTNDINTKLEEQAPKGIDVYYDNVGGKTLEAAINHLNHYSRIVGCGMISQYADHPETPANLIELIKRRVQFTGFVVTDHSDMEDEFRKDVTKWFLEGKLNYKESLADGIEKTPQALIDVLQGKNLGKQVVKVTDL</sequence>
<dbReference type="Pfam" id="PF16884">
    <property type="entry name" value="ADH_N_2"/>
    <property type="match status" value="1"/>
</dbReference>
<name>A0A8H7VLJ3_9FUNG</name>
<dbReference type="InterPro" id="IPR041694">
    <property type="entry name" value="ADH_N_2"/>
</dbReference>
<dbReference type="SMART" id="SM00829">
    <property type="entry name" value="PKS_ER"/>
    <property type="match status" value="1"/>
</dbReference>
<dbReference type="PANTHER" id="PTHR43205">
    <property type="entry name" value="PROSTAGLANDIN REDUCTASE"/>
    <property type="match status" value="1"/>
</dbReference>
<dbReference type="InterPro" id="IPR036291">
    <property type="entry name" value="NAD(P)-bd_dom_sf"/>
</dbReference>
<dbReference type="InterPro" id="IPR045010">
    <property type="entry name" value="MDR_fam"/>
</dbReference>